<dbReference type="GO" id="GO:0000978">
    <property type="term" value="F:RNA polymerase II cis-regulatory region sequence-specific DNA binding"/>
    <property type="evidence" value="ECO:0007669"/>
    <property type="project" value="TreeGrafter"/>
</dbReference>
<evidence type="ECO:0000256" key="2">
    <source>
        <dbReference type="ARBA" id="ARBA00023015"/>
    </source>
</evidence>
<dbReference type="GO" id="GO:0046983">
    <property type="term" value="F:protein dimerization activity"/>
    <property type="evidence" value="ECO:0007669"/>
    <property type="project" value="InterPro"/>
</dbReference>
<keyword evidence="4" id="KW-0804">Transcription</keyword>
<evidence type="ECO:0000313" key="9">
    <source>
        <dbReference type="Proteomes" id="UP001187471"/>
    </source>
</evidence>
<dbReference type="PANTHER" id="PTHR11945">
    <property type="entry name" value="MADS BOX PROTEIN"/>
    <property type="match status" value="1"/>
</dbReference>
<dbReference type="EMBL" id="JAVXUO010003123">
    <property type="protein sequence ID" value="KAK2966497.1"/>
    <property type="molecule type" value="Genomic_DNA"/>
</dbReference>
<sequence>MGRPKVKLERIEDKTQQIITFSKRRKELFQKAEELSILCDAEVGVLVFSPGKKPFTFGQPSFDSVAERYLALQKEENRRDKVEAEEGSHRDKVEAELAKKWWLDTKVEDLGLNELEEYTVALQELKNNVSSKADEIATSKATPYNFI</sequence>
<gene>
    <name evidence="8" type="ORF">RJ640_019026</name>
</gene>
<dbReference type="InterPro" id="IPR036879">
    <property type="entry name" value="TF_MADSbox_sf"/>
</dbReference>
<dbReference type="GO" id="GO:0005634">
    <property type="term" value="C:nucleus"/>
    <property type="evidence" value="ECO:0007669"/>
    <property type="project" value="UniProtKB-SubCell"/>
</dbReference>
<name>A0AA88U959_9ASTE</name>
<dbReference type="InterPro" id="IPR002100">
    <property type="entry name" value="TF_MADSbox"/>
</dbReference>
<keyword evidence="6" id="KW-0175">Coiled coil</keyword>
<evidence type="ECO:0000256" key="1">
    <source>
        <dbReference type="ARBA" id="ARBA00004123"/>
    </source>
</evidence>
<dbReference type="Proteomes" id="UP001187471">
    <property type="component" value="Unassembled WGS sequence"/>
</dbReference>
<dbReference type="PANTHER" id="PTHR11945:SF534">
    <property type="entry name" value="MYOCYTE-SPECIFIC ENHANCER FACTOR 2"/>
    <property type="match status" value="1"/>
</dbReference>
<keyword evidence="3" id="KW-0238">DNA-binding</keyword>
<dbReference type="GO" id="GO:0045893">
    <property type="term" value="P:positive regulation of DNA-templated transcription"/>
    <property type="evidence" value="ECO:0007669"/>
    <property type="project" value="UniProtKB-ARBA"/>
</dbReference>
<evidence type="ECO:0000313" key="8">
    <source>
        <dbReference type="EMBL" id="KAK2966497.1"/>
    </source>
</evidence>
<evidence type="ECO:0000256" key="5">
    <source>
        <dbReference type="ARBA" id="ARBA00023242"/>
    </source>
</evidence>
<dbReference type="GO" id="GO:0000981">
    <property type="term" value="F:DNA-binding transcription factor activity, RNA polymerase II-specific"/>
    <property type="evidence" value="ECO:0007669"/>
    <property type="project" value="TreeGrafter"/>
</dbReference>
<dbReference type="SUPFAM" id="SSF55455">
    <property type="entry name" value="SRF-like"/>
    <property type="match status" value="1"/>
</dbReference>
<comment type="caution">
    <text evidence="8">The sequence shown here is derived from an EMBL/GenBank/DDBJ whole genome shotgun (WGS) entry which is preliminary data.</text>
</comment>
<reference evidence="8" key="1">
    <citation type="submission" date="2022-12" db="EMBL/GenBank/DDBJ databases">
        <title>Draft genome assemblies for two species of Escallonia (Escalloniales).</title>
        <authorList>
            <person name="Chanderbali A."/>
            <person name="Dervinis C."/>
            <person name="Anghel I."/>
            <person name="Soltis D."/>
            <person name="Soltis P."/>
            <person name="Zapata F."/>
        </authorList>
    </citation>
    <scope>NUCLEOTIDE SEQUENCE</scope>
    <source>
        <strain evidence="8">UCBG92.1500</strain>
        <tissue evidence="8">Leaf</tissue>
    </source>
</reference>
<dbReference type="PROSITE" id="PS50066">
    <property type="entry name" value="MADS_BOX_2"/>
    <property type="match status" value="1"/>
</dbReference>
<keyword evidence="5" id="KW-0539">Nucleus</keyword>
<protein>
    <recommendedName>
        <fullName evidence="7">MADS-box domain-containing protein</fullName>
    </recommendedName>
</protein>
<evidence type="ECO:0000259" key="7">
    <source>
        <dbReference type="PROSITE" id="PS50066"/>
    </source>
</evidence>
<dbReference type="FunFam" id="3.40.1810.10:FF:000006">
    <property type="entry name" value="Agamous-like MADS-box protein AGL62"/>
    <property type="match status" value="1"/>
</dbReference>
<evidence type="ECO:0000256" key="4">
    <source>
        <dbReference type="ARBA" id="ARBA00023163"/>
    </source>
</evidence>
<evidence type="ECO:0000256" key="6">
    <source>
        <dbReference type="SAM" id="Coils"/>
    </source>
</evidence>
<dbReference type="AlphaFoldDB" id="A0AA88U959"/>
<dbReference type="Gene3D" id="3.40.1810.10">
    <property type="entry name" value="Transcription factor, MADS-box"/>
    <property type="match status" value="1"/>
</dbReference>
<dbReference type="PRINTS" id="PR00404">
    <property type="entry name" value="MADSDOMAIN"/>
</dbReference>
<organism evidence="8 9">
    <name type="scientific">Escallonia rubra</name>
    <dbReference type="NCBI Taxonomy" id="112253"/>
    <lineage>
        <taxon>Eukaryota</taxon>
        <taxon>Viridiplantae</taxon>
        <taxon>Streptophyta</taxon>
        <taxon>Embryophyta</taxon>
        <taxon>Tracheophyta</taxon>
        <taxon>Spermatophyta</taxon>
        <taxon>Magnoliopsida</taxon>
        <taxon>eudicotyledons</taxon>
        <taxon>Gunneridae</taxon>
        <taxon>Pentapetalae</taxon>
        <taxon>asterids</taxon>
        <taxon>campanulids</taxon>
        <taxon>Escalloniales</taxon>
        <taxon>Escalloniaceae</taxon>
        <taxon>Escallonia</taxon>
    </lineage>
</organism>
<comment type="subcellular location">
    <subcellularLocation>
        <location evidence="1">Nucleus</location>
    </subcellularLocation>
</comment>
<keyword evidence="9" id="KW-1185">Reference proteome</keyword>
<accession>A0AA88U959</accession>
<evidence type="ECO:0000256" key="3">
    <source>
        <dbReference type="ARBA" id="ARBA00023125"/>
    </source>
</evidence>
<feature type="coiled-coil region" evidence="6">
    <location>
        <begin position="72"/>
        <end position="142"/>
    </location>
</feature>
<keyword evidence="2" id="KW-0805">Transcription regulation</keyword>
<dbReference type="Pfam" id="PF00319">
    <property type="entry name" value="SRF-TF"/>
    <property type="match status" value="1"/>
</dbReference>
<dbReference type="SMART" id="SM00432">
    <property type="entry name" value="MADS"/>
    <property type="match status" value="1"/>
</dbReference>
<proteinExistence type="predicted"/>
<feature type="domain" description="MADS-box" evidence="7">
    <location>
        <begin position="1"/>
        <end position="61"/>
    </location>
</feature>